<keyword evidence="4" id="KW-0575">Peroxidase</keyword>
<proteinExistence type="predicted"/>
<dbReference type="InterPro" id="IPR000866">
    <property type="entry name" value="AhpC/TSA"/>
</dbReference>
<name>A0A1M6DKS8_9RHOB</name>
<dbReference type="Gene3D" id="3.40.30.10">
    <property type="entry name" value="Glutaredoxin"/>
    <property type="match status" value="1"/>
</dbReference>
<reference evidence="12 13" key="1">
    <citation type="submission" date="2016-11" db="EMBL/GenBank/DDBJ databases">
        <authorList>
            <person name="Jaros S."/>
            <person name="Januszkiewicz K."/>
            <person name="Wedrychowicz H."/>
        </authorList>
    </citation>
    <scope>NUCLEOTIDE SEQUENCE [LARGE SCALE GENOMIC DNA]</scope>
    <source>
        <strain evidence="12 13">DSM 26892</strain>
    </source>
</reference>
<keyword evidence="13" id="KW-1185">Reference proteome</keyword>
<evidence type="ECO:0000313" key="13">
    <source>
        <dbReference type="Proteomes" id="UP000184040"/>
    </source>
</evidence>
<dbReference type="Proteomes" id="UP000184040">
    <property type="component" value="Unassembled WGS sequence"/>
</dbReference>
<evidence type="ECO:0000259" key="11">
    <source>
        <dbReference type="PROSITE" id="PS51352"/>
    </source>
</evidence>
<organism evidence="12 13">
    <name type="scientific">Palleronia salina</name>
    <dbReference type="NCBI Taxonomy" id="313368"/>
    <lineage>
        <taxon>Bacteria</taxon>
        <taxon>Pseudomonadati</taxon>
        <taxon>Pseudomonadota</taxon>
        <taxon>Alphaproteobacteria</taxon>
        <taxon>Rhodobacterales</taxon>
        <taxon>Roseobacteraceae</taxon>
        <taxon>Palleronia</taxon>
    </lineage>
</organism>
<evidence type="ECO:0000256" key="9">
    <source>
        <dbReference type="ARBA" id="ARBA00047572"/>
    </source>
</evidence>
<evidence type="ECO:0000256" key="5">
    <source>
        <dbReference type="ARBA" id="ARBA00022862"/>
    </source>
</evidence>
<dbReference type="GO" id="GO:0008379">
    <property type="term" value="F:thioredoxin peroxidase activity"/>
    <property type="evidence" value="ECO:0007669"/>
    <property type="project" value="TreeGrafter"/>
</dbReference>
<dbReference type="InterPro" id="IPR024706">
    <property type="entry name" value="Peroxiredoxin_AhpC-typ"/>
</dbReference>
<dbReference type="PANTHER" id="PTHR10681">
    <property type="entry name" value="THIOREDOXIN PEROXIDASE"/>
    <property type="match status" value="1"/>
</dbReference>
<dbReference type="InterPro" id="IPR050217">
    <property type="entry name" value="Peroxiredoxin"/>
</dbReference>
<evidence type="ECO:0000256" key="10">
    <source>
        <dbReference type="PIRSR" id="PIRSR000239-1"/>
    </source>
</evidence>
<dbReference type="PANTHER" id="PTHR10681:SF121">
    <property type="entry name" value="ALKYL HYDROPEROXIDE REDUCTASE C"/>
    <property type="match status" value="1"/>
</dbReference>
<evidence type="ECO:0000256" key="2">
    <source>
        <dbReference type="ARBA" id="ARBA00013021"/>
    </source>
</evidence>
<evidence type="ECO:0000256" key="1">
    <source>
        <dbReference type="ARBA" id="ARBA00011654"/>
    </source>
</evidence>
<dbReference type="Pfam" id="PF00578">
    <property type="entry name" value="AhpC-TSA"/>
    <property type="match status" value="1"/>
</dbReference>
<comment type="catalytic activity">
    <reaction evidence="9">
        <text>a hydroperoxide + NADH + H(+) = an alcohol + NAD(+) + H2O</text>
        <dbReference type="Rhea" id="RHEA:62628"/>
        <dbReference type="ChEBI" id="CHEBI:15377"/>
        <dbReference type="ChEBI" id="CHEBI:15378"/>
        <dbReference type="ChEBI" id="CHEBI:30879"/>
        <dbReference type="ChEBI" id="CHEBI:35924"/>
        <dbReference type="ChEBI" id="CHEBI:57540"/>
        <dbReference type="ChEBI" id="CHEBI:57945"/>
        <dbReference type="EC" id="1.11.1.26"/>
    </reaction>
</comment>
<sequence>MFFRKSSSFFDGTGGGATEARVPAAYARQVPWVPGIGDIFADFSADSTFGRFEFHDWAKDQWTVLFGHPQANSAVCATEIAEFAAAQDDFDRRNVRLLGVTQSDIQTESAWIADIEGTFDVSVVFPVVADEGGKLARLMGMFHPNSVRPLPVRKTFILDETMRIRAIFEYPNAIGRSTHEILRVIDGM</sequence>
<dbReference type="PIRSF" id="PIRSF000239">
    <property type="entry name" value="AHPC"/>
    <property type="match status" value="1"/>
</dbReference>
<evidence type="ECO:0000256" key="6">
    <source>
        <dbReference type="ARBA" id="ARBA00023002"/>
    </source>
</evidence>
<evidence type="ECO:0000256" key="8">
    <source>
        <dbReference type="ARBA" id="ARBA00032077"/>
    </source>
</evidence>
<evidence type="ECO:0000256" key="4">
    <source>
        <dbReference type="ARBA" id="ARBA00022559"/>
    </source>
</evidence>
<dbReference type="InterPro" id="IPR036249">
    <property type="entry name" value="Thioredoxin-like_sf"/>
</dbReference>
<evidence type="ECO:0000256" key="3">
    <source>
        <dbReference type="ARBA" id="ARBA00017462"/>
    </source>
</evidence>
<feature type="domain" description="Thioredoxin" evidence="11">
    <location>
        <begin position="34"/>
        <end position="188"/>
    </location>
</feature>
<dbReference type="AlphaFoldDB" id="A0A1M6DKS8"/>
<dbReference type="PROSITE" id="PS51352">
    <property type="entry name" value="THIOREDOXIN_2"/>
    <property type="match status" value="1"/>
</dbReference>
<dbReference type="RefSeq" id="WP_084140537.1">
    <property type="nucleotide sequence ID" value="NZ_FQZA01000002.1"/>
</dbReference>
<gene>
    <name evidence="12" type="ORF">SAMN04488012_102430</name>
</gene>
<protein>
    <recommendedName>
        <fullName evidence="3">Alkyl hydroperoxide reductase C</fullName>
        <ecNumber evidence="2">1.11.1.26</ecNumber>
    </recommendedName>
    <alternativeName>
        <fullName evidence="8">Peroxiredoxin</fullName>
    </alternativeName>
</protein>
<dbReference type="GO" id="GO:0006979">
    <property type="term" value="P:response to oxidative stress"/>
    <property type="evidence" value="ECO:0007669"/>
    <property type="project" value="TreeGrafter"/>
</dbReference>
<dbReference type="SUPFAM" id="SSF52833">
    <property type="entry name" value="Thioredoxin-like"/>
    <property type="match status" value="1"/>
</dbReference>
<dbReference type="EC" id="1.11.1.26" evidence="2"/>
<dbReference type="GO" id="GO:0033554">
    <property type="term" value="P:cellular response to stress"/>
    <property type="evidence" value="ECO:0007669"/>
    <property type="project" value="TreeGrafter"/>
</dbReference>
<evidence type="ECO:0000313" key="12">
    <source>
        <dbReference type="EMBL" id="SHI73761.1"/>
    </source>
</evidence>
<dbReference type="EMBL" id="FQZA01000002">
    <property type="protein sequence ID" value="SHI73761.1"/>
    <property type="molecule type" value="Genomic_DNA"/>
</dbReference>
<keyword evidence="6" id="KW-0560">Oxidoreductase</keyword>
<dbReference type="STRING" id="313368.SAMN04488012_102430"/>
<dbReference type="GO" id="GO:0045454">
    <property type="term" value="P:cell redox homeostasis"/>
    <property type="evidence" value="ECO:0007669"/>
    <property type="project" value="TreeGrafter"/>
</dbReference>
<dbReference type="InterPro" id="IPR013766">
    <property type="entry name" value="Thioredoxin_domain"/>
</dbReference>
<dbReference type="GO" id="GO:0102039">
    <property type="term" value="F:NADH-dependent peroxiredoxin activity"/>
    <property type="evidence" value="ECO:0007669"/>
    <property type="project" value="UniProtKB-EC"/>
</dbReference>
<keyword evidence="5" id="KW-0049">Antioxidant</keyword>
<feature type="active site" description="Cysteine sulfenic acid (-SOH) intermediate; for peroxidase activity" evidence="10">
    <location>
        <position position="76"/>
    </location>
</feature>
<dbReference type="GO" id="GO:0005829">
    <property type="term" value="C:cytosol"/>
    <property type="evidence" value="ECO:0007669"/>
    <property type="project" value="TreeGrafter"/>
</dbReference>
<comment type="subunit">
    <text evidence="1">Homodimer; disulfide-linked, upon oxidation. 5 homodimers assemble to form a ring-like decamer.</text>
</comment>
<evidence type="ECO:0000256" key="7">
    <source>
        <dbReference type="ARBA" id="ARBA00023284"/>
    </source>
</evidence>
<accession>A0A1M6DKS8</accession>
<keyword evidence="7" id="KW-0676">Redox-active center</keyword>
<dbReference type="GO" id="GO:0042744">
    <property type="term" value="P:hydrogen peroxide catabolic process"/>
    <property type="evidence" value="ECO:0007669"/>
    <property type="project" value="TreeGrafter"/>
</dbReference>